<reference evidence="1 2" key="2">
    <citation type="submission" date="2019-01" db="EMBL/GenBank/DDBJ databases">
        <title>Hymenobacter humicola sp. nov., isolated from soils in Antarctica.</title>
        <authorList>
            <person name="Sedlacek I."/>
            <person name="Holochova P."/>
            <person name="Kralova S."/>
            <person name="Pantucek R."/>
            <person name="Stankova E."/>
            <person name="Vrbovska V."/>
            <person name="Kristofova L."/>
            <person name="Svec P."/>
            <person name="Busse H.-J."/>
        </authorList>
    </citation>
    <scope>NUCLEOTIDE SEQUENCE [LARGE SCALE GENOMIC DNA]</scope>
    <source>
        <strain evidence="1 2">CCM 8852</strain>
    </source>
</reference>
<dbReference type="AlphaFoldDB" id="A0A418QV21"/>
<comment type="caution">
    <text evidence="1">The sequence shown here is derived from an EMBL/GenBank/DDBJ whole genome shotgun (WGS) entry which is preliminary data.</text>
</comment>
<dbReference type="EMBL" id="QYCN01000018">
    <property type="protein sequence ID" value="RIY09082.1"/>
    <property type="molecule type" value="Genomic_DNA"/>
</dbReference>
<dbReference type="InterPro" id="IPR005901">
    <property type="entry name" value="GLPGLI"/>
</dbReference>
<accession>A0A418QV21</accession>
<organism evidence="1 2">
    <name type="scientific">Hymenobacter rubripertinctus</name>
    <dbReference type="NCBI Taxonomy" id="2029981"/>
    <lineage>
        <taxon>Bacteria</taxon>
        <taxon>Pseudomonadati</taxon>
        <taxon>Bacteroidota</taxon>
        <taxon>Cytophagia</taxon>
        <taxon>Cytophagales</taxon>
        <taxon>Hymenobacteraceae</taxon>
        <taxon>Hymenobacter</taxon>
    </lineage>
</organism>
<protein>
    <submittedName>
        <fullName evidence="1">GLPGLI family protein</fullName>
    </submittedName>
</protein>
<dbReference type="RefSeq" id="WP_119656229.1">
    <property type="nucleotide sequence ID" value="NZ_JBHUOI010000044.1"/>
</dbReference>
<keyword evidence="2" id="KW-1185">Reference proteome</keyword>
<reference evidence="1 2" key="1">
    <citation type="submission" date="2018-09" db="EMBL/GenBank/DDBJ databases">
        <authorList>
            <person name="Zeman M."/>
            <person name="Pardy F."/>
        </authorList>
    </citation>
    <scope>NUCLEOTIDE SEQUENCE [LARGE SCALE GENOMIC DNA]</scope>
    <source>
        <strain evidence="1 2">CCM 8852</strain>
    </source>
</reference>
<dbReference type="Proteomes" id="UP000284250">
    <property type="component" value="Unassembled WGS sequence"/>
</dbReference>
<dbReference type="Pfam" id="PF09697">
    <property type="entry name" value="Porph_ging"/>
    <property type="match status" value="1"/>
</dbReference>
<dbReference type="NCBIfam" id="TIGR01200">
    <property type="entry name" value="GLPGLI"/>
    <property type="match status" value="1"/>
</dbReference>
<name>A0A418QV21_9BACT</name>
<sequence length="287" mass="33085">MKLIYFIFFAIFLFLIFTGNKVIAQSSRAKVICLYRLTSRPDSTSKTTWEELTQLAISDSSSEFRSFVRYKADSLILKYQYADLNSPAMYAGMTEATNLPKYKFDGVIIKNSKTTTCLYYGIINKILYSYQDNDYSLNWKLSTDTARINGYTCQKAFTKLGGRKYTAWFTRQIPISNGPYKFGGLPGLIVSISDSTGSYKFELTRIYQPAKEYRILLPSQLMRTKLPAIVVPKRHYYSSYFTARDNFIDNAIANGTIKSGDLENVRKTYRDKIKHLNNPIELDYKKQ</sequence>
<proteinExistence type="predicted"/>
<evidence type="ECO:0000313" key="1">
    <source>
        <dbReference type="EMBL" id="RIY09082.1"/>
    </source>
</evidence>
<evidence type="ECO:0000313" key="2">
    <source>
        <dbReference type="Proteomes" id="UP000284250"/>
    </source>
</evidence>
<gene>
    <name evidence="1" type="ORF">D0T11_12985</name>
</gene>
<dbReference type="OrthoDB" id="1440774at2"/>